<feature type="transmembrane region" description="Helical" evidence="9">
    <location>
        <begin position="256"/>
        <end position="278"/>
    </location>
</feature>
<dbReference type="PANTHER" id="PTHR30614">
    <property type="entry name" value="MEMBRANE COMPONENT OF AMINO ACID ABC TRANSPORTER"/>
    <property type="match status" value="1"/>
</dbReference>
<feature type="compositionally biased region" description="Low complexity" evidence="10">
    <location>
        <begin position="18"/>
        <end position="27"/>
    </location>
</feature>
<organism evidence="12 13">
    <name type="scientific">Actinomadura montaniterrae</name>
    <dbReference type="NCBI Taxonomy" id="1803903"/>
    <lineage>
        <taxon>Bacteria</taxon>
        <taxon>Bacillati</taxon>
        <taxon>Actinomycetota</taxon>
        <taxon>Actinomycetes</taxon>
        <taxon>Streptosporangiales</taxon>
        <taxon>Thermomonosporaceae</taxon>
        <taxon>Actinomadura</taxon>
    </lineage>
</organism>
<dbReference type="CDD" id="cd06261">
    <property type="entry name" value="TM_PBP2"/>
    <property type="match status" value="1"/>
</dbReference>
<dbReference type="GO" id="GO:0043190">
    <property type="term" value="C:ATP-binding cassette (ABC) transporter complex"/>
    <property type="evidence" value="ECO:0007669"/>
    <property type="project" value="InterPro"/>
</dbReference>
<proteinExistence type="inferred from homology"/>
<accession>A0A6L3VTU0</accession>
<dbReference type="EMBL" id="WBMR01000042">
    <property type="protein sequence ID" value="KAB2380720.1"/>
    <property type="molecule type" value="Genomic_DNA"/>
</dbReference>
<feature type="transmembrane region" description="Helical" evidence="9">
    <location>
        <begin position="85"/>
        <end position="107"/>
    </location>
</feature>
<reference evidence="12 13" key="1">
    <citation type="submission" date="2019-09" db="EMBL/GenBank/DDBJ databases">
        <title>Actinomadura physcomitrii sp. nov., a novel actinomycete isolated from moss [Physcomitrium sphaericum (Ludw) Fuernr].</title>
        <authorList>
            <person name="Liu C."/>
            <person name="Zhuang X."/>
        </authorList>
    </citation>
    <scope>NUCLEOTIDE SEQUENCE [LARGE SCALE GENOMIC DNA]</scope>
    <source>
        <strain evidence="12 13">CYP1-1B</strain>
    </source>
</reference>
<dbReference type="InterPro" id="IPR010065">
    <property type="entry name" value="AA_ABC_transptr_permease_3TM"/>
</dbReference>
<dbReference type="AlphaFoldDB" id="A0A6L3VTU0"/>
<protein>
    <submittedName>
        <fullName evidence="12">Amino acid ABC transporter permease</fullName>
    </submittedName>
</protein>
<dbReference type="GO" id="GO:0006865">
    <property type="term" value="P:amino acid transport"/>
    <property type="evidence" value="ECO:0007669"/>
    <property type="project" value="UniProtKB-KW"/>
</dbReference>
<evidence type="ECO:0000256" key="9">
    <source>
        <dbReference type="RuleBase" id="RU363032"/>
    </source>
</evidence>
<evidence type="ECO:0000256" key="1">
    <source>
        <dbReference type="ARBA" id="ARBA00004651"/>
    </source>
</evidence>
<keyword evidence="5 9" id="KW-0812">Transmembrane</keyword>
<comment type="caution">
    <text evidence="12">The sequence shown here is derived from an EMBL/GenBank/DDBJ whole genome shotgun (WGS) entry which is preliminary data.</text>
</comment>
<dbReference type="Pfam" id="PF00528">
    <property type="entry name" value="BPD_transp_1"/>
    <property type="match status" value="1"/>
</dbReference>
<dbReference type="OrthoDB" id="9814902at2"/>
<evidence type="ECO:0000256" key="6">
    <source>
        <dbReference type="ARBA" id="ARBA00022970"/>
    </source>
</evidence>
<evidence type="ECO:0000256" key="5">
    <source>
        <dbReference type="ARBA" id="ARBA00022692"/>
    </source>
</evidence>
<evidence type="ECO:0000256" key="8">
    <source>
        <dbReference type="ARBA" id="ARBA00023136"/>
    </source>
</evidence>
<dbReference type="Gene3D" id="1.10.3720.10">
    <property type="entry name" value="MetI-like"/>
    <property type="match status" value="1"/>
</dbReference>
<dbReference type="PROSITE" id="PS50928">
    <property type="entry name" value="ABC_TM1"/>
    <property type="match status" value="1"/>
</dbReference>
<dbReference type="PANTHER" id="PTHR30614:SF20">
    <property type="entry name" value="GLUTAMINE TRANSPORT SYSTEM PERMEASE PROTEIN GLNP"/>
    <property type="match status" value="1"/>
</dbReference>
<keyword evidence="3 9" id="KW-0813">Transport</keyword>
<feature type="transmembrane region" description="Helical" evidence="9">
    <location>
        <begin position="119"/>
        <end position="140"/>
    </location>
</feature>
<evidence type="ECO:0000256" key="7">
    <source>
        <dbReference type="ARBA" id="ARBA00022989"/>
    </source>
</evidence>
<evidence type="ECO:0000313" key="12">
    <source>
        <dbReference type="EMBL" id="KAB2380720.1"/>
    </source>
</evidence>
<evidence type="ECO:0000256" key="2">
    <source>
        <dbReference type="ARBA" id="ARBA00010072"/>
    </source>
</evidence>
<feature type="region of interest" description="Disordered" evidence="10">
    <location>
        <begin position="18"/>
        <end position="47"/>
    </location>
</feature>
<dbReference type="NCBIfam" id="TIGR01726">
    <property type="entry name" value="HEQRo_perm_3TM"/>
    <property type="match status" value="1"/>
</dbReference>
<dbReference type="SUPFAM" id="SSF161098">
    <property type="entry name" value="MetI-like"/>
    <property type="match status" value="1"/>
</dbReference>
<keyword evidence="13" id="KW-1185">Reference proteome</keyword>
<evidence type="ECO:0000256" key="10">
    <source>
        <dbReference type="SAM" id="MobiDB-lite"/>
    </source>
</evidence>
<gene>
    <name evidence="12" type="ORF">F9B16_17030</name>
</gene>
<evidence type="ECO:0000313" key="13">
    <source>
        <dbReference type="Proteomes" id="UP000483004"/>
    </source>
</evidence>
<keyword evidence="8 9" id="KW-0472">Membrane</keyword>
<dbReference type="InterPro" id="IPR043429">
    <property type="entry name" value="ArtM/GltK/GlnP/TcyL/YhdX-like"/>
</dbReference>
<name>A0A6L3VTU0_9ACTN</name>
<keyword evidence="7 9" id="KW-1133">Transmembrane helix</keyword>
<feature type="domain" description="ABC transmembrane type-1" evidence="11">
    <location>
        <begin position="81"/>
        <end position="275"/>
    </location>
</feature>
<keyword evidence="4" id="KW-1003">Cell membrane</keyword>
<dbReference type="InterPro" id="IPR035906">
    <property type="entry name" value="MetI-like_sf"/>
</dbReference>
<comment type="similarity">
    <text evidence="2">Belongs to the binding-protein-dependent transport system permease family. HisMQ subfamily.</text>
</comment>
<comment type="subcellular location">
    <subcellularLocation>
        <location evidence="1 9">Cell membrane</location>
        <topology evidence="1 9">Multi-pass membrane protein</topology>
    </subcellularLocation>
</comment>
<keyword evidence="6" id="KW-0029">Amino-acid transport</keyword>
<dbReference type="Proteomes" id="UP000483004">
    <property type="component" value="Unassembled WGS sequence"/>
</dbReference>
<sequence length="327" mass="34348">MINALAQRSCSVAYPAPSVSAPATPVRGGRGVGRGPPDGRPVRRTAGGRREIGASVSDFLHTFFDWSEIRGALPTLLTEGLRNTLLIAVLAILFGLVVGVLLAVLLLSRRRLVRLPARLYVDVFRGLPAIVTVSLIGLGLPAAGVRPFGRNPLGYAVIAVGLISAAYCAEIFRSGIQAVPPGQLQAGRSLGMSYLKTMRLVVVPQGIRNVLPALAGQFIVDIKESSLVYLLGLGVGQRELYFIAQERQAASYNASALVAAGLCYLVITIPLTYLVNWLDRRMREGGGRGARRPAAALVQEDGTGAAGIAGGTTTGELTAGTAVKERA</sequence>
<evidence type="ECO:0000259" key="11">
    <source>
        <dbReference type="PROSITE" id="PS50928"/>
    </source>
</evidence>
<evidence type="ECO:0000256" key="4">
    <source>
        <dbReference type="ARBA" id="ARBA00022475"/>
    </source>
</evidence>
<evidence type="ECO:0000256" key="3">
    <source>
        <dbReference type="ARBA" id="ARBA00022448"/>
    </source>
</evidence>
<dbReference type="InterPro" id="IPR000515">
    <property type="entry name" value="MetI-like"/>
</dbReference>
<feature type="transmembrane region" description="Helical" evidence="9">
    <location>
        <begin position="152"/>
        <end position="172"/>
    </location>
</feature>
<dbReference type="GO" id="GO:0022857">
    <property type="term" value="F:transmembrane transporter activity"/>
    <property type="evidence" value="ECO:0007669"/>
    <property type="project" value="InterPro"/>
</dbReference>